<evidence type="ECO:0000313" key="2">
    <source>
        <dbReference type="EMBL" id="KAF2808027.1"/>
    </source>
</evidence>
<evidence type="ECO:0000256" key="1">
    <source>
        <dbReference type="SAM" id="MobiDB-lite"/>
    </source>
</evidence>
<sequence>MPPKRKGKARDDNADGKANKRNRKTTGPKNTLASSPEKISKSDDDQLPSIPPAINTPDITNLLRDGKTFDEYLRRPQQRIRLDDQPFGELEQIRSNRTGTTYKAMLGGRVLALKLVSSFHVGSLC</sequence>
<dbReference type="RefSeq" id="XP_033574991.1">
    <property type="nucleotide sequence ID" value="XM_033728841.1"/>
</dbReference>
<feature type="compositionally biased region" description="Basic and acidic residues" evidence="1">
    <location>
        <begin position="9"/>
        <end position="18"/>
    </location>
</feature>
<dbReference type="Proteomes" id="UP000504636">
    <property type="component" value="Unplaced"/>
</dbReference>
<protein>
    <submittedName>
        <fullName evidence="2 4">Uncharacterized protein</fullName>
    </submittedName>
</protein>
<evidence type="ECO:0000313" key="3">
    <source>
        <dbReference type="Proteomes" id="UP000504636"/>
    </source>
</evidence>
<gene>
    <name evidence="2 4" type="ORF">BDZ99DRAFT_71614</name>
</gene>
<accession>A0A6A6YJC9</accession>
<evidence type="ECO:0000313" key="4">
    <source>
        <dbReference type="RefSeq" id="XP_033574991.1"/>
    </source>
</evidence>
<dbReference type="AlphaFoldDB" id="A0A6A6YJC9"/>
<dbReference type="EMBL" id="MU003704">
    <property type="protein sequence ID" value="KAF2808027.1"/>
    <property type="molecule type" value="Genomic_DNA"/>
</dbReference>
<reference evidence="2 4" key="1">
    <citation type="journal article" date="2020" name="Stud. Mycol.">
        <title>101 Dothideomycetes genomes: a test case for predicting lifestyles and emergence of pathogens.</title>
        <authorList>
            <person name="Haridas S."/>
            <person name="Albert R."/>
            <person name="Binder M."/>
            <person name="Bloem J."/>
            <person name="Labutti K."/>
            <person name="Salamov A."/>
            <person name="Andreopoulos B."/>
            <person name="Baker S."/>
            <person name="Barry K."/>
            <person name="Bills G."/>
            <person name="Bluhm B."/>
            <person name="Cannon C."/>
            <person name="Castanera R."/>
            <person name="Culley D."/>
            <person name="Daum C."/>
            <person name="Ezra D."/>
            <person name="Gonzalez J."/>
            <person name="Henrissat B."/>
            <person name="Kuo A."/>
            <person name="Liang C."/>
            <person name="Lipzen A."/>
            <person name="Lutzoni F."/>
            <person name="Magnuson J."/>
            <person name="Mondo S."/>
            <person name="Nolan M."/>
            <person name="Ohm R."/>
            <person name="Pangilinan J."/>
            <person name="Park H.-J."/>
            <person name="Ramirez L."/>
            <person name="Alfaro M."/>
            <person name="Sun H."/>
            <person name="Tritt A."/>
            <person name="Yoshinaga Y."/>
            <person name="Zwiers L.-H."/>
            <person name="Turgeon B."/>
            <person name="Goodwin S."/>
            <person name="Spatafora J."/>
            <person name="Crous P."/>
            <person name="Grigoriev I."/>
        </authorList>
    </citation>
    <scope>NUCLEOTIDE SEQUENCE</scope>
    <source>
        <strain evidence="2 4">CBS 304.34</strain>
    </source>
</reference>
<keyword evidence="3" id="KW-1185">Reference proteome</keyword>
<reference evidence="4" key="2">
    <citation type="submission" date="2020-04" db="EMBL/GenBank/DDBJ databases">
        <authorList>
            <consortium name="NCBI Genome Project"/>
        </authorList>
    </citation>
    <scope>NUCLEOTIDE SEQUENCE</scope>
    <source>
        <strain evidence="4">CBS 304.34</strain>
    </source>
</reference>
<dbReference type="GeneID" id="54469734"/>
<organism evidence="2">
    <name type="scientific">Mytilinidion resinicola</name>
    <dbReference type="NCBI Taxonomy" id="574789"/>
    <lineage>
        <taxon>Eukaryota</taxon>
        <taxon>Fungi</taxon>
        <taxon>Dikarya</taxon>
        <taxon>Ascomycota</taxon>
        <taxon>Pezizomycotina</taxon>
        <taxon>Dothideomycetes</taxon>
        <taxon>Pleosporomycetidae</taxon>
        <taxon>Mytilinidiales</taxon>
        <taxon>Mytilinidiaceae</taxon>
        <taxon>Mytilinidion</taxon>
    </lineage>
</organism>
<name>A0A6A6YJC9_9PEZI</name>
<proteinExistence type="predicted"/>
<feature type="region of interest" description="Disordered" evidence="1">
    <location>
        <begin position="1"/>
        <end position="61"/>
    </location>
</feature>
<reference evidence="4" key="3">
    <citation type="submission" date="2025-04" db="UniProtKB">
        <authorList>
            <consortium name="RefSeq"/>
        </authorList>
    </citation>
    <scope>IDENTIFICATION</scope>
    <source>
        <strain evidence="4">CBS 304.34</strain>
    </source>
</reference>